<protein>
    <submittedName>
        <fullName evidence="1">Uncharacterized protein</fullName>
    </submittedName>
</protein>
<evidence type="ECO:0000313" key="2">
    <source>
        <dbReference type="Proteomes" id="UP000318336"/>
    </source>
</evidence>
<gene>
    <name evidence="1" type="ORF">FB554_1905</name>
</gene>
<organism evidence="1 2">
    <name type="scientific">Barrientosiimonas humi</name>
    <dbReference type="NCBI Taxonomy" id="999931"/>
    <lineage>
        <taxon>Bacteria</taxon>
        <taxon>Bacillati</taxon>
        <taxon>Actinomycetota</taxon>
        <taxon>Actinomycetes</taxon>
        <taxon>Micrococcales</taxon>
        <taxon>Dermacoccaceae</taxon>
        <taxon>Barrientosiimonas</taxon>
    </lineage>
</organism>
<dbReference type="EMBL" id="VFOK01000001">
    <property type="protein sequence ID" value="TQL33754.1"/>
    <property type="molecule type" value="Genomic_DNA"/>
</dbReference>
<name>A0A542XD71_9MICO</name>
<dbReference type="OrthoDB" id="5147336at2"/>
<dbReference type="RefSeq" id="WP_142005730.1">
    <property type="nucleotide sequence ID" value="NZ_CAJTBP010000001.1"/>
</dbReference>
<keyword evidence="2" id="KW-1185">Reference proteome</keyword>
<sequence length="307" mass="34037">MGHTTNCETAKTYTCVCPCGGARHGAILIRGIATSDPADQAEAIEWAEPRRWTRLPEATRATTVKGRVADRHPAVTGIASELVITLIEQGRTDGEIDAIAALAHQISDEIGDEFERHLDGGGPDHRSTRHLWCVVLATLCRLYDHGFNLVNGTLDDLVENIMGALREDISTDRGEESQPRDIYQYRHRIVAAFEVSEYAFLEALIKKAVRAVMIAVKEIGEEAVFKHLRLIGATTCPDPDRHPDVVKHCLWPLLSGPFKETLEDSVATEMRTWLRNAYPVVPAVLERELRGARHNLSPIRAAAPDDE</sequence>
<proteinExistence type="predicted"/>
<evidence type="ECO:0000313" key="1">
    <source>
        <dbReference type="EMBL" id="TQL33754.1"/>
    </source>
</evidence>
<dbReference type="Proteomes" id="UP000318336">
    <property type="component" value="Unassembled WGS sequence"/>
</dbReference>
<dbReference type="AlphaFoldDB" id="A0A542XD71"/>
<comment type="caution">
    <text evidence="1">The sequence shown here is derived from an EMBL/GenBank/DDBJ whole genome shotgun (WGS) entry which is preliminary data.</text>
</comment>
<reference evidence="1 2" key="1">
    <citation type="submission" date="2019-06" db="EMBL/GenBank/DDBJ databases">
        <title>Sequencing the genomes of 1000 actinobacteria strains.</title>
        <authorList>
            <person name="Klenk H.-P."/>
        </authorList>
    </citation>
    <scope>NUCLEOTIDE SEQUENCE [LARGE SCALE GENOMIC DNA]</scope>
    <source>
        <strain evidence="1 2">DSM 24617</strain>
    </source>
</reference>
<accession>A0A542XD71</accession>